<reference evidence="8 9" key="1">
    <citation type="journal article" date="2022" name="G3 (Bethesda)">
        <title>Evaluating Illumina-, Nanopore-, and PacBio-based genome assembly strategies with the bald notothen, Trematomus borchgrevinki.</title>
        <authorList>
            <person name="Rayamajhi N."/>
            <person name="Cheng C.C."/>
            <person name="Catchen J.M."/>
        </authorList>
    </citation>
    <scope>NUCLEOTIDE SEQUENCE [LARGE SCALE GENOMIC DNA]</scope>
    <source>
        <strain evidence="8">AGRC-2024</strain>
    </source>
</reference>
<sequence>MNKDNPRIEMDLAFGSDKTYGSSRSIVRRIASSLPFKPCPRVHFQLYPYNEDAGILIGGSRPSGLASLADVGWLDRDEEDEEEFIGRPSSAVPAGLVFRARETHRQRSLSRQMSLPSLHQGLPDPQGQTNTNDEANQKISALETELAKLRAQIAQIVLFQEKSTQPAATTGIPPPPPPPCGTVPPPPPPPPPPPLPPPPSSLQRTFSAIDLIKQRRGMKTEGHTDLDSRPAEVPSMLDVLKDIGKVKLRSVKSRPGEGDSKMKSSEPLDAASLIAEALKRKFAHRYRNDSESGDMEDFKLPIPDVKPRTEALPLFGQHMLKSTGKKKLI</sequence>
<evidence type="ECO:0000313" key="8">
    <source>
        <dbReference type="EMBL" id="KAL3040498.1"/>
    </source>
</evidence>
<dbReference type="PANTHER" id="PTHR14215:SF1">
    <property type="entry name" value="MITOCHONDRIAL FISSION REGULATOR 1"/>
    <property type="match status" value="1"/>
</dbReference>
<feature type="region of interest" description="Disordered" evidence="7">
    <location>
        <begin position="164"/>
        <end position="203"/>
    </location>
</feature>
<reference evidence="8 9" key="2">
    <citation type="journal article" date="2024" name="G3 (Bethesda)">
        <title>The genome of the cryopelagic Antarctic bald notothen, Trematomus borchgrevinki.</title>
        <authorList>
            <person name="Rayamajhi N."/>
            <person name="Rivera-Colon A.G."/>
            <person name="Minhas B.F."/>
            <person name="Cheng C.C."/>
            <person name="Catchen J.M."/>
        </authorList>
    </citation>
    <scope>NUCLEOTIDE SEQUENCE [LARGE SCALE GENOMIC DNA]</scope>
    <source>
        <strain evidence="8">AGRC-2024</strain>
    </source>
</reference>
<dbReference type="AlphaFoldDB" id="A0ABD2FG73"/>
<organism evidence="8 9">
    <name type="scientific">Pagothenia borchgrevinki</name>
    <name type="common">Bald rockcod</name>
    <name type="synonym">Trematomus borchgrevinki</name>
    <dbReference type="NCBI Taxonomy" id="8213"/>
    <lineage>
        <taxon>Eukaryota</taxon>
        <taxon>Metazoa</taxon>
        <taxon>Chordata</taxon>
        <taxon>Craniata</taxon>
        <taxon>Vertebrata</taxon>
        <taxon>Euteleostomi</taxon>
        <taxon>Actinopterygii</taxon>
        <taxon>Neopterygii</taxon>
        <taxon>Teleostei</taxon>
        <taxon>Neoteleostei</taxon>
        <taxon>Acanthomorphata</taxon>
        <taxon>Eupercaria</taxon>
        <taxon>Perciformes</taxon>
        <taxon>Notothenioidei</taxon>
        <taxon>Nototheniidae</taxon>
        <taxon>Pagothenia</taxon>
    </lineage>
</organism>
<dbReference type="GO" id="GO:0005739">
    <property type="term" value="C:mitochondrion"/>
    <property type="evidence" value="ECO:0007669"/>
    <property type="project" value="UniProtKB-SubCell"/>
</dbReference>
<feature type="compositionally biased region" description="Pro residues" evidence="7">
    <location>
        <begin position="172"/>
        <end position="200"/>
    </location>
</feature>
<evidence type="ECO:0000256" key="7">
    <source>
        <dbReference type="SAM" id="MobiDB-lite"/>
    </source>
</evidence>
<dbReference type="Proteomes" id="UP001619887">
    <property type="component" value="Unassembled WGS sequence"/>
</dbReference>
<dbReference type="GO" id="GO:0009060">
    <property type="term" value="P:aerobic respiration"/>
    <property type="evidence" value="ECO:0007669"/>
    <property type="project" value="UniProtKB-UniRule"/>
</dbReference>
<comment type="subcellular location">
    <subcellularLocation>
        <location evidence="1 6">Mitochondrion</location>
    </subcellularLocation>
</comment>
<comment type="function">
    <text evidence="5">May play a role in mitochondrial aerobic respiration. May also regulate mitochondrial organization and fission.</text>
</comment>
<keyword evidence="4 6" id="KW-0496">Mitochondrion</keyword>
<evidence type="ECO:0000256" key="1">
    <source>
        <dbReference type="ARBA" id="ARBA00004173"/>
    </source>
</evidence>
<evidence type="ECO:0000256" key="2">
    <source>
        <dbReference type="ARBA" id="ARBA00005807"/>
    </source>
</evidence>
<keyword evidence="9" id="KW-1185">Reference proteome</keyword>
<evidence type="ECO:0000313" key="9">
    <source>
        <dbReference type="Proteomes" id="UP001619887"/>
    </source>
</evidence>
<feature type="region of interest" description="Disordered" evidence="7">
    <location>
        <begin position="103"/>
        <end position="132"/>
    </location>
</feature>
<evidence type="ECO:0000256" key="5">
    <source>
        <dbReference type="ARBA" id="ARBA00037378"/>
    </source>
</evidence>
<keyword evidence="3" id="KW-0809">Transit peptide</keyword>
<evidence type="ECO:0000256" key="4">
    <source>
        <dbReference type="ARBA" id="ARBA00023128"/>
    </source>
</evidence>
<gene>
    <name evidence="8" type="ORF">OYC64_011503</name>
</gene>
<dbReference type="PANTHER" id="PTHR14215">
    <property type="entry name" value="PROTEIN OF UNKNOWN FUNCTION DUF729"/>
    <property type="match status" value="1"/>
</dbReference>
<dbReference type="GO" id="GO:0000266">
    <property type="term" value="P:mitochondrial fission"/>
    <property type="evidence" value="ECO:0007669"/>
    <property type="project" value="UniProtKB-UniRule"/>
</dbReference>
<proteinExistence type="inferred from homology"/>
<evidence type="ECO:0000256" key="3">
    <source>
        <dbReference type="ARBA" id="ARBA00022946"/>
    </source>
</evidence>
<dbReference type="EMBL" id="JBIYXZ010002090">
    <property type="protein sequence ID" value="KAL3040498.1"/>
    <property type="molecule type" value="Genomic_DNA"/>
</dbReference>
<dbReference type="Pfam" id="PF05308">
    <property type="entry name" value="Mito_fiss_reg"/>
    <property type="match status" value="1"/>
</dbReference>
<evidence type="ECO:0000256" key="6">
    <source>
        <dbReference type="RuleBase" id="RU369053"/>
    </source>
</evidence>
<protein>
    <recommendedName>
        <fullName evidence="6">Mitochondrial fission regulator</fullName>
    </recommendedName>
</protein>
<comment type="caution">
    <text evidence="8">The sequence shown here is derived from an EMBL/GenBank/DDBJ whole genome shotgun (WGS) entry which is preliminary data.</text>
</comment>
<comment type="similarity">
    <text evidence="2 6">Belongs to the MTFR1 family.</text>
</comment>
<name>A0ABD2FG73_PAGBO</name>
<accession>A0ABD2FG73</accession>
<comment type="function">
    <text evidence="6">Plays a role in mitochondrial aerobic respiration. Regulates mitochondrial organization and fission.</text>
</comment>
<dbReference type="InterPro" id="IPR007972">
    <property type="entry name" value="Mtfr1"/>
</dbReference>